<dbReference type="InterPro" id="IPR015421">
    <property type="entry name" value="PyrdxlP-dep_Trfase_major"/>
</dbReference>
<dbReference type="InterPro" id="IPR015424">
    <property type="entry name" value="PyrdxlP-dep_Trfase"/>
</dbReference>
<keyword evidence="10" id="KW-1185">Reference proteome</keyword>
<dbReference type="GO" id="GO:0003677">
    <property type="term" value="F:DNA binding"/>
    <property type="evidence" value="ECO:0007669"/>
    <property type="project" value="UniProtKB-KW"/>
</dbReference>
<evidence type="ECO:0000256" key="1">
    <source>
        <dbReference type="ARBA" id="ARBA00005384"/>
    </source>
</evidence>
<keyword evidence="4" id="KW-0663">Pyridoxal phosphate</keyword>
<dbReference type="InterPro" id="IPR036390">
    <property type="entry name" value="WH_DNA-bd_sf"/>
</dbReference>
<dbReference type="CDD" id="cd07377">
    <property type="entry name" value="WHTH_GntR"/>
    <property type="match status" value="1"/>
</dbReference>
<dbReference type="Proteomes" id="UP000231901">
    <property type="component" value="Chromosome"/>
</dbReference>
<evidence type="ECO:0000256" key="6">
    <source>
        <dbReference type="ARBA" id="ARBA00023125"/>
    </source>
</evidence>
<dbReference type="RefSeq" id="WP_100848703.1">
    <property type="nucleotide sequence ID" value="NZ_BMJF01000022.1"/>
</dbReference>
<dbReference type="GO" id="GO:0030170">
    <property type="term" value="F:pyridoxal phosphate binding"/>
    <property type="evidence" value="ECO:0007669"/>
    <property type="project" value="InterPro"/>
</dbReference>
<dbReference type="EMBL" id="CP025003">
    <property type="protein sequence ID" value="ATZ92714.1"/>
    <property type="molecule type" value="Genomic_DNA"/>
</dbReference>
<dbReference type="FunFam" id="3.40.640.10:FF:000023">
    <property type="entry name" value="Transcriptional regulator, GntR family"/>
    <property type="match status" value="1"/>
</dbReference>
<sequence>MTRYQLLATLLAQRIEQGLYQSGERLPSVRALSQEHGVSISTVQQAYHLLEEKRLIVPLPRSGYFVKPRMAAAPIPAMTRPVQRPVEINRWDSVLNLLRSRADPEILQLGGSLPDLAQSTLKPLWKNINRIGQKQDIATMGYDCPDGLPLLREQIARLMIDSGCQLSAQDIIVTHGCTQALSIAIRAVCDPGDIVAIESPVFHCIMQILCGHGIKVIEIPTDFASGISLEALELALEQWPVKAVLTVPSCNNPLGFVMPEHRKRALMTLAQRYDIAIIEDDVYGDLTYDYPRPITLKSLDYDGRVLTCSSFSKTLVPGLRIGWVAPGRYLDRALYMKYTSTGAISIYFQQAVAEFIQQGYYMPHVRRMRSFYQRNLEALVNLVRRVFPDTICLSRPQGGFVLWVELPEEFDGVRLNHSLANKKIRIYEGELFSVGGKYRHCLRLSYALPLTPDREAAIITLGNVIVGELASNPVAG</sequence>
<reference evidence="10" key="1">
    <citation type="journal article" date="2018" name="Genome Announc.">
        <title>Complete genome sequence of a Dickeya fangzhongdai type strain causing bleeding canker of pear tree trunks.</title>
        <authorList>
            <person name="Zhao Y."/>
            <person name="Tian Y."/>
            <person name="Li X."/>
            <person name="Hu B."/>
        </authorList>
    </citation>
    <scope>NUCLEOTIDE SEQUENCE [LARGE SCALE GENOMIC DNA]</scope>
    <source>
        <strain evidence="10">DSM 101947</strain>
    </source>
</reference>
<dbReference type="Gene3D" id="3.40.640.10">
    <property type="entry name" value="Type I PLP-dependent aspartate aminotransferase-like (Major domain)"/>
    <property type="match status" value="1"/>
</dbReference>
<keyword evidence="3" id="KW-0808">Transferase</keyword>
<keyword evidence="2" id="KW-0032">Aminotransferase</keyword>
<dbReference type="PROSITE" id="PS50949">
    <property type="entry name" value="HTH_GNTR"/>
    <property type="match status" value="1"/>
</dbReference>
<dbReference type="FunFam" id="1.10.10.10:FF:000401">
    <property type="entry name" value="GntR family transcriptional regulator"/>
    <property type="match status" value="1"/>
</dbReference>
<dbReference type="PANTHER" id="PTHR46577:SF2">
    <property type="entry name" value="TRANSCRIPTIONAL REGULATORY PROTEIN"/>
    <property type="match status" value="1"/>
</dbReference>
<dbReference type="Gene3D" id="3.90.1150.10">
    <property type="entry name" value="Aspartate Aminotransferase, domain 1"/>
    <property type="match status" value="1"/>
</dbReference>
<dbReference type="KEGG" id="dfn:CVE23_01210"/>
<evidence type="ECO:0000256" key="5">
    <source>
        <dbReference type="ARBA" id="ARBA00023015"/>
    </source>
</evidence>
<dbReference type="Pfam" id="PF00392">
    <property type="entry name" value="GntR"/>
    <property type="match status" value="1"/>
</dbReference>
<dbReference type="CDD" id="cd00609">
    <property type="entry name" value="AAT_like"/>
    <property type="match status" value="1"/>
</dbReference>
<organism evidence="9 10">
    <name type="scientific">Dickeya fangzhongdai</name>
    <dbReference type="NCBI Taxonomy" id="1778540"/>
    <lineage>
        <taxon>Bacteria</taxon>
        <taxon>Pseudomonadati</taxon>
        <taxon>Pseudomonadota</taxon>
        <taxon>Gammaproteobacteria</taxon>
        <taxon>Enterobacterales</taxon>
        <taxon>Pectobacteriaceae</taxon>
        <taxon>Dickeya</taxon>
    </lineage>
</organism>
<evidence type="ECO:0000256" key="4">
    <source>
        <dbReference type="ARBA" id="ARBA00022898"/>
    </source>
</evidence>
<evidence type="ECO:0000256" key="3">
    <source>
        <dbReference type="ARBA" id="ARBA00022679"/>
    </source>
</evidence>
<evidence type="ECO:0000313" key="9">
    <source>
        <dbReference type="EMBL" id="ATZ92714.1"/>
    </source>
</evidence>
<evidence type="ECO:0000256" key="7">
    <source>
        <dbReference type="ARBA" id="ARBA00023163"/>
    </source>
</evidence>
<dbReference type="AlphaFoldDB" id="A0A2K8QGW5"/>
<evidence type="ECO:0000313" key="10">
    <source>
        <dbReference type="Proteomes" id="UP000231901"/>
    </source>
</evidence>
<dbReference type="InterPro" id="IPR036388">
    <property type="entry name" value="WH-like_DNA-bd_sf"/>
</dbReference>
<comment type="similarity">
    <text evidence="1">In the C-terminal section; belongs to the class-I pyridoxal-phosphate-dependent aminotransferase family.</text>
</comment>
<name>A0A2K8QGW5_9GAMM</name>
<proteinExistence type="inferred from homology"/>
<accession>A0A2K8QGW5</accession>
<keyword evidence="7" id="KW-0804">Transcription</keyword>
<dbReference type="GO" id="GO:0003700">
    <property type="term" value="F:DNA-binding transcription factor activity"/>
    <property type="evidence" value="ECO:0007669"/>
    <property type="project" value="InterPro"/>
</dbReference>
<dbReference type="SUPFAM" id="SSF53383">
    <property type="entry name" value="PLP-dependent transferases"/>
    <property type="match status" value="1"/>
</dbReference>
<evidence type="ECO:0000259" key="8">
    <source>
        <dbReference type="PROSITE" id="PS50949"/>
    </source>
</evidence>
<protein>
    <submittedName>
        <fullName evidence="9">GntR family transcriptional regulator</fullName>
    </submittedName>
</protein>
<keyword evidence="5" id="KW-0805">Transcription regulation</keyword>
<dbReference type="InterPro" id="IPR051446">
    <property type="entry name" value="HTH_trans_reg/aminotransferase"/>
</dbReference>
<gene>
    <name evidence="9" type="ORF">CVE23_01210</name>
</gene>
<dbReference type="Pfam" id="PF00155">
    <property type="entry name" value="Aminotran_1_2"/>
    <property type="match status" value="1"/>
</dbReference>
<keyword evidence="6" id="KW-0238">DNA-binding</keyword>
<dbReference type="InterPro" id="IPR015422">
    <property type="entry name" value="PyrdxlP-dep_Trfase_small"/>
</dbReference>
<dbReference type="GeneID" id="66562961"/>
<dbReference type="SUPFAM" id="SSF46785">
    <property type="entry name" value="Winged helix' DNA-binding domain"/>
    <property type="match status" value="1"/>
</dbReference>
<dbReference type="GO" id="GO:0008483">
    <property type="term" value="F:transaminase activity"/>
    <property type="evidence" value="ECO:0007669"/>
    <property type="project" value="UniProtKB-KW"/>
</dbReference>
<dbReference type="Gene3D" id="1.10.10.10">
    <property type="entry name" value="Winged helix-like DNA-binding domain superfamily/Winged helix DNA-binding domain"/>
    <property type="match status" value="1"/>
</dbReference>
<evidence type="ECO:0000256" key="2">
    <source>
        <dbReference type="ARBA" id="ARBA00022576"/>
    </source>
</evidence>
<dbReference type="PANTHER" id="PTHR46577">
    <property type="entry name" value="HTH-TYPE TRANSCRIPTIONAL REGULATORY PROTEIN GABR"/>
    <property type="match status" value="1"/>
</dbReference>
<dbReference type="SMART" id="SM00345">
    <property type="entry name" value="HTH_GNTR"/>
    <property type="match status" value="1"/>
</dbReference>
<feature type="domain" description="HTH gntR-type" evidence="8">
    <location>
        <begin position="1"/>
        <end position="69"/>
    </location>
</feature>
<dbReference type="InterPro" id="IPR004839">
    <property type="entry name" value="Aminotransferase_I/II_large"/>
</dbReference>
<dbReference type="InterPro" id="IPR000524">
    <property type="entry name" value="Tscrpt_reg_HTH_GntR"/>
</dbReference>